<geneLocation type="plasmid" evidence="10">
    <name>unnamed</name>
</geneLocation>
<dbReference type="CDD" id="cd00075">
    <property type="entry name" value="HATPase"/>
    <property type="match status" value="1"/>
</dbReference>
<keyword evidence="8" id="KW-0472">Membrane</keyword>
<dbReference type="InterPro" id="IPR004358">
    <property type="entry name" value="Sig_transdc_His_kin-like_C"/>
</dbReference>
<dbReference type="PROSITE" id="PS50109">
    <property type="entry name" value="HIS_KIN"/>
    <property type="match status" value="1"/>
</dbReference>
<comment type="subcellular location">
    <subcellularLocation>
        <location evidence="2">Membrane</location>
    </subcellularLocation>
</comment>
<dbReference type="InterPro" id="IPR005467">
    <property type="entry name" value="His_kinase_dom"/>
</dbReference>
<name>A0A7X3MM99_9FIRM</name>
<dbReference type="PANTHER" id="PTHR45453:SF1">
    <property type="entry name" value="PHOSPHATE REGULON SENSOR PROTEIN PHOR"/>
    <property type="match status" value="1"/>
</dbReference>
<keyword evidence="6 10" id="KW-0418">Kinase</keyword>
<comment type="caution">
    <text evidence="10">The sequence shown here is derived from an EMBL/GenBank/DDBJ whole genome shotgun (WGS) entry which is preliminary data.</text>
</comment>
<dbReference type="InterPro" id="IPR003661">
    <property type="entry name" value="HisK_dim/P_dom"/>
</dbReference>
<dbReference type="EMBL" id="WUQX01000003">
    <property type="protein sequence ID" value="MXP79058.1"/>
    <property type="molecule type" value="Genomic_DNA"/>
</dbReference>
<keyword evidence="8" id="KW-0812">Transmembrane</keyword>
<keyword evidence="11" id="KW-1185">Reference proteome</keyword>
<dbReference type="PRINTS" id="PR00344">
    <property type="entry name" value="BCTRLSENSOR"/>
</dbReference>
<evidence type="ECO:0000256" key="3">
    <source>
        <dbReference type="ARBA" id="ARBA00012438"/>
    </source>
</evidence>
<evidence type="ECO:0000259" key="9">
    <source>
        <dbReference type="PROSITE" id="PS50109"/>
    </source>
</evidence>
<dbReference type="AlphaFoldDB" id="A0A7X3MM99"/>
<feature type="domain" description="Histidine kinase" evidence="9">
    <location>
        <begin position="130"/>
        <end position="344"/>
    </location>
</feature>
<dbReference type="InterPro" id="IPR050351">
    <property type="entry name" value="BphY/WalK/GraS-like"/>
</dbReference>
<dbReference type="InterPro" id="IPR003594">
    <property type="entry name" value="HATPase_dom"/>
</dbReference>
<dbReference type="SUPFAM" id="SSF55874">
    <property type="entry name" value="ATPase domain of HSP90 chaperone/DNA topoisomerase II/histidine kinase"/>
    <property type="match status" value="1"/>
</dbReference>
<proteinExistence type="predicted"/>
<keyword evidence="8" id="KW-1133">Transmembrane helix</keyword>
<evidence type="ECO:0000256" key="2">
    <source>
        <dbReference type="ARBA" id="ARBA00004370"/>
    </source>
</evidence>
<dbReference type="InterPro" id="IPR036890">
    <property type="entry name" value="HATPase_C_sf"/>
</dbReference>
<dbReference type="CDD" id="cd00082">
    <property type="entry name" value="HisKA"/>
    <property type="match status" value="1"/>
</dbReference>
<evidence type="ECO:0000256" key="4">
    <source>
        <dbReference type="ARBA" id="ARBA00022553"/>
    </source>
</evidence>
<evidence type="ECO:0000313" key="10">
    <source>
        <dbReference type="EMBL" id="MXP79058.1"/>
    </source>
</evidence>
<gene>
    <name evidence="10" type="ORF">GN277_28265</name>
</gene>
<dbReference type="RefSeq" id="WP_159757619.1">
    <property type="nucleotide sequence ID" value="NZ_WUQX01000003.1"/>
</dbReference>
<dbReference type="GO" id="GO:0004721">
    <property type="term" value="F:phosphoprotein phosphatase activity"/>
    <property type="evidence" value="ECO:0007669"/>
    <property type="project" value="TreeGrafter"/>
</dbReference>
<feature type="transmembrane region" description="Helical" evidence="8">
    <location>
        <begin position="12"/>
        <end position="33"/>
    </location>
</feature>
<dbReference type="Gene3D" id="3.30.565.10">
    <property type="entry name" value="Histidine kinase-like ATPase, C-terminal domain"/>
    <property type="match status" value="1"/>
</dbReference>
<protein>
    <recommendedName>
        <fullName evidence="3">histidine kinase</fullName>
        <ecNumber evidence="3">2.7.13.3</ecNumber>
    </recommendedName>
</protein>
<feature type="transmembrane region" description="Helical" evidence="8">
    <location>
        <begin position="39"/>
        <end position="61"/>
    </location>
</feature>
<keyword evidence="7" id="KW-0902">Two-component regulatory system</keyword>
<dbReference type="GO" id="GO:0005886">
    <property type="term" value="C:plasma membrane"/>
    <property type="evidence" value="ECO:0007669"/>
    <property type="project" value="TreeGrafter"/>
</dbReference>
<organism evidence="10 11">
    <name type="scientific">Sporofaciens musculi</name>
    <dbReference type="NCBI Taxonomy" id="2681861"/>
    <lineage>
        <taxon>Bacteria</taxon>
        <taxon>Bacillati</taxon>
        <taxon>Bacillota</taxon>
        <taxon>Clostridia</taxon>
        <taxon>Lachnospirales</taxon>
        <taxon>Lachnospiraceae</taxon>
        <taxon>Sporofaciens</taxon>
    </lineage>
</organism>
<dbReference type="Pfam" id="PF02518">
    <property type="entry name" value="HATPase_c"/>
    <property type="match status" value="1"/>
</dbReference>
<evidence type="ECO:0000256" key="1">
    <source>
        <dbReference type="ARBA" id="ARBA00000085"/>
    </source>
</evidence>
<dbReference type="PANTHER" id="PTHR45453">
    <property type="entry name" value="PHOSPHATE REGULON SENSOR PROTEIN PHOR"/>
    <property type="match status" value="1"/>
</dbReference>
<dbReference type="GO" id="GO:0016036">
    <property type="term" value="P:cellular response to phosphate starvation"/>
    <property type="evidence" value="ECO:0007669"/>
    <property type="project" value="TreeGrafter"/>
</dbReference>
<evidence type="ECO:0000256" key="6">
    <source>
        <dbReference type="ARBA" id="ARBA00022777"/>
    </source>
</evidence>
<dbReference type="EC" id="2.7.13.3" evidence="3"/>
<dbReference type="SMART" id="SM00387">
    <property type="entry name" value="HATPase_c"/>
    <property type="match status" value="1"/>
</dbReference>
<keyword evidence="10" id="KW-0614">Plasmid</keyword>
<dbReference type="SUPFAM" id="SSF47384">
    <property type="entry name" value="Homodimeric domain of signal transducing histidine kinase"/>
    <property type="match status" value="1"/>
</dbReference>
<accession>A0A7X3MM99</accession>
<dbReference type="InterPro" id="IPR036097">
    <property type="entry name" value="HisK_dim/P_sf"/>
</dbReference>
<keyword evidence="4" id="KW-0597">Phosphoprotein</keyword>
<evidence type="ECO:0000256" key="5">
    <source>
        <dbReference type="ARBA" id="ARBA00022679"/>
    </source>
</evidence>
<evidence type="ECO:0000313" key="11">
    <source>
        <dbReference type="Proteomes" id="UP000460412"/>
    </source>
</evidence>
<keyword evidence="5" id="KW-0808">Transferase</keyword>
<dbReference type="Proteomes" id="UP000460412">
    <property type="component" value="Unassembled WGS sequence"/>
</dbReference>
<evidence type="ECO:0000256" key="8">
    <source>
        <dbReference type="SAM" id="Phobius"/>
    </source>
</evidence>
<evidence type="ECO:0000256" key="7">
    <source>
        <dbReference type="ARBA" id="ARBA00023012"/>
    </source>
</evidence>
<dbReference type="GO" id="GO:0000155">
    <property type="term" value="F:phosphorelay sensor kinase activity"/>
    <property type="evidence" value="ECO:0007669"/>
    <property type="project" value="InterPro"/>
</dbReference>
<dbReference type="Gene3D" id="1.10.287.130">
    <property type="match status" value="1"/>
</dbReference>
<comment type="catalytic activity">
    <reaction evidence="1">
        <text>ATP + protein L-histidine = ADP + protein N-phospho-L-histidine.</text>
        <dbReference type="EC" id="2.7.13.3"/>
    </reaction>
</comment>
<sequence length="346" mass="38971">MKAKDISINKASAVLLGIFCTLSAALLAGIYLLTGEKAVLLVVLLYVFLVLVCVSFFLALIRQKLLLFSDTLCQQLDRMAEGETALIESEMEENLFYKINHRLVRLYEIMLKTRESIAKERTMLKELISDISHQVKTPITNLKMVNITMQKEPMSEEKRTRFLLDSETELDKLDFLLQAMIKTSRLETGIISLEKKIQPVYDTLASALGSILFHAEKKQMEVSVDCPADLKAYHDRKWTGEALFNILDNAVKYSPKGGKIDIHVEGQELYLKIDIADTGKGIPENLHGAIFKRFCRENGVHDTSGVGIGLYLAREIITMQEGYIKVASEASKGSVFSVFLLRERNA</sequence>
<dbReference type="SMART" id="SM00388">
    <property type="entry name" value="HisKA"/>
    <property type="match status" value="1"/>
</dbReference>
<reference evidence="10 11" key="1">
    <citation type="submission" date="2019-12" db="EMBL/GenBank/DDBJ databases">
        <title>Sporaefaciens musculi gen. nov., sp. nov., a novel bacterium isolated from the caecum of an obese mouse.</title>
        <authorList>
            <person name="Rasmussen T.S."/>
            <person name="Streidl T."/>
            <person name="Hitch T.C.A."/>
            <person name="Wortmann E."/>
            <person name="Deptula P."/>
            <person name="Hansen M."/>
            <person name="Nielsen D.S."/>
            <person name="Clavel T."/>
            <person name="Vogensen F.K."/>
        </authorList>
    </citation>
    <scope>NUCLEOTIDE SEQUENCE [LARGE SCALE GENOMIC DNA]</scope>
    <source>
        <strain evidence="10 11">WCA-9-b2</strain>
        <plasmid evidence="10">unnamed</plasmid>
    </source>
</reference>